<comment type="caution">
    <text evidence="1">The sequence shown here is derived from an EMBL/GenBank/DDBJ whole genome shotgun (WGS) entry which is preliminary data.</text>
</comment>
<keyword evidence="2" id="KW-1185">Reference proteome</keyword>
<sequence length="262" mass="31236">MDYDKYCEHLLNNFIDNHPDYFPKYVYKYYDFNGGYLSLKNRTIQFTNPLKFEDKSECRVERIQFKNQGKRIKETLLSEEIKRYDYKILGYNVDTSEIEKSSYRDIEKKSEKHWNELIQSFGVTCFTLLEDSDFHWVNYADNEKGLCIKYDFHALINYINSSSIFEYNGKKSIIHSPVIYVDDIQAIKYGETSTKKLLMQLNRVFVKEKAYENEVEYRLYSQNCKIENGVQRVNISKESILQVKFGKNVSNEDIQKVKKLGF</sequence>
<dbReference type="InterPro" id="IPR021352">
    <property type="entry name" value="DUF2971"/>
</dbReference>
<evidence type="ECO:0000313" key="1">
    <source>
        <dbReference type="EMBL" id="MCA5006681.1"/>
    </source>
</evidence>
<dbReference type="Pfam" id="PF11185">
    <property type="entry name" value="DUF2971"/>
    <property type="match status" value="1"/>
</dbReference>
<organism evidence="1 2">
    <name type="scientific">Sphingobacterium bovistauri</name>
    <dbReference type="NCBI Taxonomy" id="2781959"/>
    <lineage>
        <taxon>Bacteria</taxon>
        <taxon>Pseudomonadati</taxon>
        <taxon>Bacteroidota</taxon>
        <taxon>Sphingobacteriia</taxon>
        <taxon>Sphingobacteriales</taxon>
        <taxon>Sphingobacteriaceae</taxon>
        <taxon>Sphingobacterium</taxon>
    </lineage>
</organism>
<reference evidence="1" key="1">
    <citation type="submission" date="2020-10" db="EMBL/GenBank/DDBJ databases">
        <authorList>
            <person name="Lu T."/>
            <person name="Wang Q."/>
            <person name="Han X."/>
        </authorList>
    </citation>
    <scope>NUCLEOTIDE SEQUENCE</scope>
    <source>
        <strain evidence="1">WQ 366</strain>
    </source>
</reference>
<dbReference type="Proteomes" id="UP001165302">
    <property type="component" value="Unassembled WGS sequence"/>
</dbReference>
<accession>A0ABS7Z913</accession>
<dbReference type="EMBL" id="JADEYP010000041">
    <property type="protein sequence ID" value="MCA5006681.1"/>
    <property type="molecule type" value="Genomic_DNA"/>
</dbReference>
<evidence type="ECO:0000313" key="2">
    <source>
        <dbReference type="Proteomes" id="UP001165302"/>
    </source>
</evidence>
<dbReference type="RefSeq" id="WP_225555039.1">
    <property type="nucleotide sequence ID" value="NZ_JADEYP010000041.1"/>
</dbReference>
<name>A0ABS7Z913_9SPHI</name>
<proteinExistence type="predicted"/>
<gene>
    <name evidence="1" type="ORF">IPZ78_16190</name>
</gene>
<protein>
    <submittedName>
        <fullName evidence="1">DUF2971 domain-containing protein</fullName>
    </submittedName>
</protein>